<evidence type="ECO:0000256" key="4">
    <source>
        <dbReference type="SAM" id="SignalP"/>
    </source>
</evidence>
<dbReference type="Proteomes" id="UP000626210">
    <property type="component" value="Unassembled WGS sequence"/>
</dbReference>
<feature type="chain" id="PRO_5046852885" evidence="4">
    <location>
        <begin position="27"/>
        <end position="344"/>
    </location>
</feature>
<dbReference type="Gene3D" id="3.40.190.170">
    <property type="entry name" value="Bacterial extracellular solute-binding protein, family 7"/>
    <property type="match status" value="1"/>
</dbReference>
<keyword evidence="6" id="KW-1185">Reference proteome</keyword>
<dbReference type="PANTHER" id="PTHR33376:SF7">
    <property type="entry name" value="C4-DICARBOXYLATE-BINDING PROTEIN DCTB"/>
    <property type="match status" value="1"/>
</dbReference>
<evidence type="ECO:0000313" key="5">
    <source>
        <dbReference type="EMBL" id="GHC76028.1"/>
    </source>
</evidence>
<keyword evidence="3 4" id="KW-0732">Signal</keyword>
<dbReference type="RefSeq" id="WP_189686310.1">
    <property type="nucleotide sequence ID" value="NZ_BMYK01000003.1"/>
</dbReference>
<protein>
    <submittedName>
        <fullName evidence="5">Exported protein</fullName>
    </submittedName>
</protein>
<proteinExistence type="inferred from homology"/>
<name>A0ABQ3FZE8_9BURK</name>
<dbReference type="PIRSF" id="PIRSF006470">
    <property type="entry name" value="DctB"/>
    <property type="match status" value="1"/>
</dbReference>
<dbReference type="Pfam" id="PF03480">
    <property type="entry name" value="DctP"/>
    <property type="match status" value="1"/>
</dbReference>
<organism evidence="5 6">
    <name type="scientific">Pseudorhodoferax aquiterrae</name>
    <dbReference type="NCBI Taxonomy" id="747304"/>
    <lineage>
        <taxon>Bacteria</taxon>
        <taxon>Pseudomonadati</taxon>
        <taxon>Pseudomonadota</taxon>
        <taxon>Betaproteobacteria</taxon>
        <taxon>Burkholderiales</taxon>
        <taxon>Comamonadaceae</taxon>
    </lineage>
</organism>
<gene>
    <name evidence="5" type="ORF">GCM10007320_14840</name>
</gene>
<dbReference type="CDD" id="cd13678">
    <property type="entry name" value="PBP2_TRAP_DctP10"/>
    <property type="match status" value="1"/>
</dbReference>
<sequence length="344" mass="37498">MKLRRSLLALAAVATAFGTFSVSATAQNYKAEYKLSLVLGPPTPWGMAGKIWADMVKERTQGRINIKLYPGVSLIQGDQTREFSALRQGVIDMAVGSTINWSPQVKELNLFSLPFLMPDYAAVDALTQGEVGKDLFARLEKAGVVPLAWGENGYREITNSKRPIKSPEDLKGMKLRVVGSPLFADTFTALGANPTQMSWADAQPALASGAVDGQENPLFMFPVLKLHNMGQKFVTTWGYMADPLVFVVNKEIWESWTPADREIVRKAALDAGKEEVALARKGLVEADKPLLKDIAGFGVTVTQLSAAERDAFVKATRPVYTKWKAQIGSGLVDKAEKAIAARPK</sequence>
<comment type="similarity">
    <text evidence="1">Belongs to the bacterial solute-binding protein 7 family.</text>
</comment>
<evidence type="ECO:0000256" key="1">
    <source>
        <dbReference type="ARBA" id="ARBA00009023"/>
    </source>
</evidence>
<evidence type="ECO:0000313" key="6">
    <source>
        <dbReference type="Proteomes" id="UP000626210"/>
    </source>
</evidence>
<dbReference type="NCBIfam" id="TIGR00787">
    <property type="entry name" value="dctP"/>
    <property type="match status" value="1"/>
</dbReference>
<dbReference type="SUPFAM" id="SSF53850">
    <property type="entry name" value="Periplasmic binding protein-like II"/>
    <property type="match status" value="1"/>
</dbReference>
<evidence type="ECO:0000256" key="3">
    <source>
        <dbReference type="ARBA" id="ARBA00022729"/>
    </source>
</evidence>
<accession>A0ABQ3FZE8</accession>
<dbReference type="EMBL" id="BMYK01000003">
    <property type="protein sequence ID" value="GHC76028.1"/>
    <property type="molecule type" value="Genomic_DNA"/>
</dbReference>
<feature type="signal peptide" evidence="4">
    <location>
        <begin position="1"/>
        <end position="26"/>
    </location>
</feature>
<dbReference type="InterPro" id="IPR038404">
    <property type="entry name" value="TRAP_DctP_sf"/>
</dbReference>
<dbReference type="InterPro" id="IPR018389">
    <property type="entry name" value="DctP_fam"/>
</dbReference>
<dbReference type="InterPro" id="IPR004682">
    <property type="entry name" value="TRAP_DctP"/>
</dbReference>
<evidence type="ECO:0000256" key="2">
    <source>
        <dbReference type="ARBA" id="ARBA00022448"/>
    </source>
</evidence>
<reference evidence="6" key="1">
    <citation type="journal article" date="2019" name="Int. J. Syst. Evol. Microbiol.">
        <title>The Global Catalogue of Microorganisms (GCM) 10K type strain sequencing project: providing services to taxonomists for standard genome sequencing and annotation.</title>
        <authorList>
            <consortium name="The Broad Institute Genomics Platform"/>
            <consortium name="The Broad Institute Genome Sequencing Center for Infectious Disease"/>
            <person name="Wu L."/>
            <person name="Ma J."/>
        </authorList>
    </citation>
    <scope>NUCLEOTIDE SEQUENCE [LARGE SCALE GENOMIC DNA]</scope>
    <source>
        <strain evidence="6">KCTC 23314</strain>
    </source>
</reference>
<comment type="caution">
    <text evidence="5">The sequence shown here is derived from an EMBL/GenBank/DDBJ whole genome shotgun (WGS) entry which is preliminary data.</text>
</comment>
<dbReference type="NCBIfam" id="NF037995">
    <property type="entry name" value="TRAP_S1"/>
    <property type="match status" value="1"/>
</dbReference>
<dbReference type="PANTHER" id="PTHR33376">
    <property type="match status" value="1"/>
</dbReference>
<keyword evidence="2" id="KW-0813">Transport</keyword>